<dbReference type="EMBL" id="OOIL02002033">
    <property type="protein sequence ID" value="VFQ79984.1"/>
    <property type="molecule type" value="Genomic_DNA"/>
</dbReference>
<evidence type="ECO:0000313" key="1">
    <source>
        <dbReference type="EMBL" id="VFQ79984.1"/>
    </source>
</evidence>
<organism evidence="1 2">
    <name type="scientific">Cuscuta campestris</name>
    <dbReference type="NCBI Taxonomy" id="132261"/>
    <lineage>
        <taxon>Eukaryota</taxon>
        <taxon>Viridiplantae</taxon>
        <taxon>Streptophyta</taxon>
        <taxon>Embryophyta</taxon>
        <taxon>Tracheophyta</taxon>
        <taxon>Spermatophyta</taxon>
        <taxon>Magnoliopsida</taxon>
        <taxon>eudicotyledons</taxon>
        <taxon>Gunneridae</taxon>
        <taxon>Pentapetalae</taxon>
        <taxon>asterids</taxon>
        <taxon>lamiids</taxon>
        <taxon>Solanales</taxon>
        <taxon>Convolvulaceae</taxon>
        <taxon>Cuscuteae</taxon>
        <taxon>Cuscuta</taxon>
        <taxon>Cuscuta subgen. Grammica</taxon>
        <taxon>Cuscuta sect. Cleistogrammica</taxon>
    </lineage>
</organism>
<keyword evidence="2" id="KW-1185">Reference proteome</keyword>
<accession>A0A484LUK5</accession>
<dbReference type="AlphaFoldDB" id="A0A484LUK5"/>
<protein>
    <submittedName>
        <fullName evidence="1">Uncharacterized protein</fullName>
    </submittedName>
</protein>
<dbReference type="Proteomes" id="UP000595140">
    <property type="component" value="Unassembled WGS sequence"/>
</dbReference>
<sequence length="67" mass="7641">MMVFCVHERAFALICPANQTAASFRPNWLKEKASRLCHYDKSGSFGSMNGMEVRFGVGQRWVVRDQS</sequence>
<name>A0A484LUK5_9ASTE</name>
<reference evidence="1 2" key="1">
    <citation type="submission" date="2018-04" db="EMBL/GenBank/DDBJ databases">
        <authorList>
            <person name="Vogel A."/>
        </authorList>
    </citation>
    <scope>NUCLEOTIDE SEQUENCE [LARGE SCALE GENOMIC DNA]</scope>
</reference>
<proteinExistence type="predicted"/>
<evidence type="ECO:0000313" key="2">
    <source>
        <dbReference type="Proteomes" id="UP000595140"/>
    </source>
</evidence>
<gene>
    <name evidence="1" type="ORF">CCAM_LOCUS21760</name>
</gene>